<dbReference type="EMBL" id="JBFMKM010000004">
    <property type="protein sequence ID" value="KAL1307005.1"/>
    <property type="molecule type" value="Genomic_DNA"/>
</dbReference>
<feature type="transmembrane region" description="Helical" evidence="1">
    <location>
        <begin position="46"/>
        <end position="67"/>
    </location>
</feature>
<feature type="transmembrane region" description="Helical" evidence="1">
    <location>
        <begin position="12"/>
        <end position="34"/>
    </location>
</feature>
<reference evidence="2 3" key="1">
    <citation type="submission" date="2024-07" db="EMBL/GenBank/DDBJ databases">
        <title>Draft sequence of the Neodothiora populina.</title>
        <authorList>
            <person name="Drown D.D."/>
            <person name="Schuette U.S."/>
            <person name="Buechlein A.B."/>
            <person name="Rusch D.R."/>
            <person name="Winton L.W."/>
            <person name="Adams G.A."/>
        </authorList>
    </citation>
    <scope>NUCLEOTIDE SEQUENCE [LARGE SCALE GENOMIC DNA]</scope>
    <source>
        <strain evidence="2 3">CPC 39397</strain>
    </source>
</reference>
<evidence type="ECO:0000256" key="1">
    <source>
        <dbReference type="SAM" id="Phobius"/>
    </source>
</evidence>
<name>A0ABR3PLG9_9PEZI</name>
<dbReference type="PANTHER" id="PTHR39605:SF1">
    <property type="entry name" value="MAJOR FACILITATOR SUPERFAMILY (MFS) PROFILE DOMAIN-CONTAINING PROTEIN"/>
    <property type="match status" value="1"/>
</dbReference>
<evidence type="ECO:0000313" key="3">
    <source>
        <dbReference type="Proteomes" id="UP001562354"/>
    </source>
</evidence>
<keyword evidence="1" id="KW-1133">Transmembrane helix</keyword>
<dbReference type="PANTHER" id="PTHR39605">
    <property type="entry name" value="MAJOR FACILITATOR SUPERFAMILY (MFS) PROFILE DOMAIN-CONTAINING PROTEIN"/>
    <property type="match status" value="1"/>
</dbReference>
<proteinExistence type="predicted"/>
<keyword evidence="1" id="KW-0472">Membrane</keyword>
<feature type="transmembrane region" description="Helical" evidence="1">
    <location>
        <begin position="121"/>
        <end position="142"/>
    </location>
</feature>
<dbReference type="Proteomes" id="UP001562354">
    <property type="component" value="Unassembled WGS sequence"/>
</dbReference>
<dbReference type="RefSeq" id="XP_069203277.1">
    <property type="nucleotide sequence ID" value="XM_069345447.1"/>
</dbReference>
<organism evidence="2 3">
    <name type="scientific">Neodothiora populina</name>
    <dbReference type="NCBI Taxonomy" id="2781224"/>
    <lineage>
        <taxon>Eukaryota</taxon>
        <taxon>Fungi</taxon>
        <taxon>Dikarya</taxon>
        <taxon>Ascomycota</taxon>
        <taxon>Pezizomycotina</taxon>
        <taxon>Dothideomycetes</taxon>
        <taxon>Dothideomycetidae</taxon>
        <taxon>Dothideales</taxon>
        <taxon>Dothioraceae</taxon>
        <taxon>Neodothiora</taxon>
    </lineage>
</organism>
<gene>
    <name evidence="2" type="ORF">AAFC00_005634</name>
</gene>
<comment type="caution">
    <text evidence="2">The sequence shown here is derived from an EMBL/GenBank/DDBJ whole genome shotgun (WGS) entry which is preliminary data.</text>
</comment>
<keyword evidence="1" id="KW-0812">Transmembrane</keyword>
<keyword evidence="3" id="KW-1185">Reference proteome</keyword>
<protein>
    <submittedName>
        <fullName evidence="2">Uncharacterized protein</fullName>
    </submittedName>
</protein>
<feature type="transmembrane region" description="Helical" evidence="1">
    <location>
        <begin position="88"/>
        <end position="109"/>
    </location>
</feature>
<sequence length="173" mass="18282">MDNFRLYTQASAASLAGLAAPLLVSPSLVAWMVSPEPHALTSLESYLSRGFACSLILASFLVLVCSGELKRLYGDDSQAVSLPDDKSVSATITAVSTLVYHLVFAIVLYVHGLDPGLSSSLMTLGGALELLLGIAGLLLLVFRGEGKISKRTGADKRTSGFPFKNAEAARKHK</sequence>
<dbReference type="GeneID" id="95979333"/>
<accession>A0ABR3PLG9</accession>
<evidence type="ECO:0000313" key="2">
    <source>
        <dbReference type="EMBL" id="KAL1307005.1"/>
    </source>
</evidence>